<organism evidence="1 2">
    <name type="scientific">Dendrobium thyrsiflorum</name>
    <name type="common">Pinecone-like raceme dendrobium</name>
    <name type="synonym">Orchid</name>
    <dbReference type="NCBI Taxonomy" id="117978"/>
    <lineage>
        <taxon>Eukaryota</taxon>
        <taxon>Viridiplantae</taxon>
        <taxon>Streptophyta</taxon>
        <taxon>Embryophyta</taxon>
        <taxon>Tracheophyta</taxon>
        <taxon>Spermatophyta</taxon>
        <taxon>Magnoliopsida</taxon>
        <taxon>Liliopsida</taxon>
        <taxon>Asparagales</taxon>
        <taxon>Orchidaceae</taxon>
        <taxon>Epidendroideae</taxon>
        <taxon>Malaxideae</taxon>
        <taxon>Dendrobiinae</taxon>
        <taxon>Dendrobium</taxon>
    </lineage>
</organism>
<sequence>MRRSAGMGGGRVLRAVGRAVGSGVAGVKDVVSGTTGNRAAMPARVAAFSSRSTSSGSSSAAFVAAATRGSALYFCDGEEWETIEGEDEEVEMEERFERVVFGPVPTAQEAEEAVSAIQQMFIPVPLGEIIERSPHEQEEVKDKAVTSTKILPRSLSIESQSDWIEPVMHLYSSKNCQSREREKVLDAFRLLQMNPSIQKVVVSLSSDRAVWDAVMKNEVVQEFKKSFYEALISAESKSQDPNEEDGHPVNGILKWIVDAKAKIMEVLDKIAKHLSQIFHSHGAKDELDIFDRVLQSTFMLSVLVFIVVVMNRVQQS</sequence>
<proteinExistence type="predicted"/>
<dbReference type="PANTHER" id="PTHR33625">
    <property type="entry name" value="OS08G0179900 PROTEIN"/>
    <property type="match status" value="1"/>
</dbReference>
<dbReference type="AlphaFoldDB" id="A0ABD0URL8"/>
<keyword evidence="2" id="KW-1185">Reference proteome</keyword>
<dbReference type="PANTHER" id="PTHR33625:SF3">
    <property type="entry name" value="OS04G0550700 PROTEIN"/>
    <property type="match status" value="1"/>
</dbReference>
<gene>
    <name evidence="1" type="ORF">M5K25_016440</name>
</gene>
<reference evidence="1 2" key="1">
    <citation type="journal article" date="2024" name="Plant Biotechnol. J.">
        <title>Dendrobium thyrsiflorum genome and its molecular insights into genes involved in important horticultural traits.</title>
        <authorList>
            <person name="Chen B."/>
            <person name="Wang J.Y."/>
            <person name="Zheng P.J."/>
            <person name="Li K.L."/>
            <person name="Liang Y.M."/>
            <person name="Chen X.F."/>
            <person name="Zhang C."/>
            <person name="Zhao X."/>
            <person name="He X."/>
            <person name="Zhang G.Q."/>
            <person name="Liu Z.J."/>
            <person name="Xu Q."/>
        </authorList>
    </citation>
    <scope>NUCLEOTIDE SEQUENCE [LARGE SCALE GENOMIC DNA]</scope>
    <source>
        <strain evidence="1">GZMU011</strain>
    </source>
</reference>
<protein>
    <submittedName>
        <fullName evidence="1">Uncharacterized protein</fullName>
    </submittedName>
</protein>
<evidence type="ECO:0000313" key="1">
    <source>
        <dbReference type="EMBL" id="KAL0913011.1"/>
    </source>
</evidence>
<comment type="caution">
    <text evidence="1">The sequence shown here is derived from an EMBL/GenBank/DDBJ whole genome shotgun (WGS) entry which is preliminary data.</text>
</comment>
<dbReference type="EMBL" id="JANQDX010000013">
    <property type="protein sequence ID" value="KAL0913011.1"/>
    <property type="molecule type" value="Genomic_DNA"/>
</dbReference>
<accession>A0ABD0URL8</accession>
<dbReference type="Proteomes" id="UP001552299">
    <property type="component" value="Unassembled WGS sequence"/>
</dbReference>
<evidence type="ECO:0000313" key="2">
    <source>
        <dbReference type="Proteomes" id="UP001552299"/>
    </source>
</evidence>
<name>A0ABD0URL8_DENTH</name>